<reference evidence="1 2" key="1">
    <citation type="journal article" date="2009" name="Proc. Natl. Acad. Sci. U.S.A.">
        <title>Hamiltonella defensa, genome evolution of protective bacterial endosymbiont from pathogenic ancestors.</title>
        <authorList>
            <person name="Degnan P.H."/>
            <person name="Yu Y."/>
            <person name="Sisneros N."/>
            <person name="Wing R.A."/>
            <person name="Moran N.A."/>
        </authorList>
    </citation>
    <scope>NUCLEOTIDE SEQUENCE [LARGE SCALE GENOMIC DNA]</scope>
    <source>
        <strain evidence="2">5AT</strain>
    </source>
</reference>
<dbReference type="Proteomes" id="UP000002334">
    <property type="component" value="Chromosome"/>
</dbReference>
<sequence length="42" mass="5184">MTRAYSLTWMKCCKRGITEDILKNLINKKFNKSMRYLYVKFF</sequence>
<dbReference type="EMBL" id="CP001277">
    <property type="protein sequence ID" value="ACQ67537.1"/>
    <property type="molecule type" value="Genomic_DNA"/>
</dbReference>
<protein>
    <submittedName>
        <fullName evidence="1">Uncharacterized protein</fullName>
    </submittedName>
</protein>
<gene>
    <name evidence="1" type="ordered locus">HDEF_0811</name>
</gene>
<accession>C4K4P4</accession>
<evidence type="ECO:0000313" key="1">
    <source>
        <dbReference type="EMBL" id="ACQ67537.1"/>
    </source>
</evidence>
<name>C4K4P4_HAMD5</name>
<organism evidence="1 2">
    <name type="scientific">Hamiltonella defensa subsp. Acyrthosiphon pisum (strain 5AT)</name>
    <dbReference type="NCBI Taxonomy" id="572265"/>
    <lineage>
        <taxon>Bacteria</taxon>
        <taxon>Pseudomonadati</taxon>
        <taxon>Pseudomonadota</taxon>
        <taxon>Gammaproteobacteria</taxon>
        <taxon>Enterobacterales</taxon>
        <taxon>Enterobacteriaceae</taxon>
        <taxon>aphid secondary symbionts</taxon>
        <taxon>Candidatus Williamhamiltonella</taxon>
    </lineage>
</organism>
<dbReference type="AlphaFoldDB" id="C4K4P4"/>
<evidence type="ECO:0000313" key="2">
    <source>
        <dbReference type="Proteomes" id="UP000002334"/>
    </source>
</evidence>
<keyword evidence="2" id="KW-1185">Reference proteome</keyword>
<dbReference type="KEGG" id="hde:HDEF_0811"/>
<proteinExistence type="predicted"/>
<dbReference type="HOGENOM" id="CLU_3252399_0_0_6"/>